<accession>A0A383R9F8</accession>
<evidence type="ECO:0000259" key="1">
    <source>
        <dbReference type="Pfam" id="PF01636"/>
    </source>
</evidence>
<name>A0A383R9F8_PAEAL</name>
<evidence type="ECO:0000313" key="2">
    <source>
        <dbReference type="EMBL" id="SYX82959.1"/>
    </source>
</evidence>
<gene>
    <name evidence="2" type="ORF">PBLR_11381</name>
</gene>
<dbReference type="Pfam" id="PF01636">
    <property type="entry name" value="APH"/>
    <property type="match status" value="1"/>
</dbReference>
<dbReference type="RefSeq" id="WP_138185130.1">
    <property type="nucleotide sequence ID" value="NZ_LS992241.1"/>
</dbReference>
<dbReference type="AlphaFoldDB" id="A0A383R9F8"/>
<protein>
    <recommendedName>
        <fullName evidence="1">Aminoglycoside phosphotransferase domain-containing protein</fullName>
    </recommendedName>
</protein>
<dbReference type="SUPFAM" id="SSF56112">
    <property type="entry name" value="Protein kinase-like (PK-like)"/>
    <property type="match status" value="1"/>
</dbReference>
<dbReference type="Proteomes" id="UP000304148">
    <property type="component" value="Chromosome"/>
</dbReference>
<dbReference type="EMBL" id="LS992241">
    <property type="protein sequence ID" value="SYX82959.1"/>
    <property type="molecule type" value="Genomic_DNA"/>
</dbReference>
<proteinExistence type="predicted"/>
<dbReference type="InterPro" id="IPR002575">
    <property type="entry name" value="Aminoglycoside_PTrfase"/>
</dbReference>
<dbReference type="InterPro" id="IPR011009">
    <property type="entry name" value="Kinase-like_dom_sf"/>
</dbReference>
<sequence length="289" mass="32895">MTITLGNKIGEGGCSEVFDIGNNQIIKLAKENTSIEAAKREYLNNSIAWECGLSVPQPFDLTEVDGRPGIIVEHIIGETMMERIIKSAIKNDEIIQDDIRLTAQQLYNVHKTLFAGHELPNQKNVIKSHILSVNYLTAHEKESVISLLDSLPTRQCMCHGDPNPGNIMIENDGKAVLIDWSNATVGNPEADIAEYILMIRYAILPPHFREDIRHEFEFIREKLITIFMDEYTKLSGITYDDVVPWLTPIAARKLSADAVSDLEKDKLLEEIRRTLMEKKEYFISMKMRH</sequence>
<evidence type="ECO:0000313" key="3">
    <source>
        <dbReference type="Proteomes" id="UP000304148"/>
    </source>
</evidence>
<organism evidence="2 3">
    <name type="scientific">Paenibacillus alvei</name>
    <name type="common">Bacillus alvei</name>
    <dbReference type="NCBI Taxonomy" id="44250"/>
    <lineage>
        <taxon>Bacteria</taxon>
        <taxon>Bacillati</taxon>
        <taxon>Bacillota</taxon>
        <taxon>Bacilli</taxon>
        <taxon>Bacillales</taxon>
        <taxon>Paenibacillaceae</taxon>
        <taxon>Paenibacillus</taxon>
    </lineage>
</organism>
<reference evidence="3" key="1">
    <citation type="submission" date="2018-08" db="EMBL/GenBank/DDBJ databases">
        <authorList>
            <person name="Chevrot R."/>
        </authorList>
    </citation>
    <scope>NUCLEOTIDE SEQUENCE [LARGE SCALE GENOMIC DNA]</scope>
</reference>
<dbReference type="Gene3D" id="3.90.1200.10">
    <property type="match status" value="1"/>
</dbReference>
<feature type="domain" description="Aminoglycoside phosphotransferase" evidence="1">
    <location>
        <begin position="46"/>
        <end position="220"/>
    </location>
</feature>